<organism evidence="3 4">
    <name type="scientific">Chromohalobacter japonicus</name>
    <dbReference type="NCBI Taxonomy" id="223900"/>
    <lineage>
        <taxon>Bacteria</taxon>
        <taxon>Pseudomonadati</taxon>
        <taxon>Pseudomonadota</taxon>
        <taxon>Gammaproteobacteria</taxon>
        <taxon>Oceanospirillales</taxon>
        <taxon>Halomonadaceae</taxon>
        <taxon>Chromohalobacter</taxon>
    </lineage>
</organism>
<keyword evidence="4" id="KW-1185">Reference proteome</keyword>
<dbReference type="AlphaFoldDB" id="A0A1Q8TFH2"/>
<reference evidence="3 4" key="1">
    <citation type="submission" date="2016-12" db="EMBL/GenBank/DDBJ databases">
        <title>Draft genome sequences of strains Salinicola socius SMB35, Salinicola sp. MH3R3-1 and Chromohalobacter sp. SMB17 from the Verkhnekamsk potash mining region of Russia.</title>
        <authorList>
            <person name="Mavrodi D.V."/>
            <person name="Olsson B.E."/>
            <person name="Korsakova E.S."/>
            <person name="Pyankova A."/>
            <person name="Mavrodi O.V."/>
            <person name="Plotnikova E.G."/>
        </authorList>
    </citation>
    <scope>NUCLEOTIDE SEQUENCE [LARGE SCALE GENOMIC DNA]</scope>
    <source>
        <strain evidence="3 4">SMB17</strain>
    </source>
</reference>
<feature type="signal peptide" evidence="2">
    <location>
        <begin position="1"/>
        <end position="23"/>
    </location>
</feature>
<sequence length="128" mass="12693">MKQQLTALTFAALLALPTAGAFAQDDSAPDVSSEKGSANTEQGSTKAEGGTASGETTGHVDGEDSIPGGDQEGLSTETGSANTEQGDTAAQGGTAADPDADDGPVPESMDDPEDNHGVDSAQDVDPEE</sequence>
<feature type="compositionally biased region" description="Low complexity" evidence="1">
    <location>
        <begin position="45"/>
        <end position="57"/>
    </location>
</feature>
<feature type="region of interest" description="Disordered" evidence="1">
    <location>
        <begin position="23"/>
        <end position="128"/>
    </location>
</feature>
<protein>
    <submittedName>
        <fullName evidence="3">Uncharacterized protein</fullName>
    </submittedName>
</protein>
<evidence type="ECO:0000313" key="3">
    <source>
        <dbReference type="EMBL" id="OLO12430.1"/>
    </source>
</evidence>
<feature type="compositionally biased region" description="Polar residues" evidence="1">
    <location>
        <begin position="34"/>
        <end position="44"/>
    </location>
</feature>
<comment type="caution">
    <text evidence="3">The sequence shown here is derived from an EMBL/GenBank/DDBJ whole genome shotgun (WGS) entry which is preliminary data.</text>
</comment>
<gene>
    <name evidence="3" type="ORF">BTW10_02865</name>
</gene>
<dbReference type="EMBL" id="MSDQ01000006">
    <property type="protein sequence ID" value="OLO12430.1"/>
    <property type="molecule type" value="Genomic_DNA"/>
</dbReference>
<feature type="compositionally biased region" description="Low complexity" evidence="1">
    <location>
        <begin position="85"/>
        <end position="97"/>
    </location>
</feature>
<feature type="compositionally biased region" description="Acidic residues" evidence="1">
    <location>
        <begin position="98"/>
        <end position="113"/>
    </location>
</feature>
<name>A0A1Q8TFH2_9GAMM</name>
<feature type="compositionally biased region" description="Polar residues" evidence="1">
    <location>
        <begin position="73"/>
        <end position="84"/>
    </location>
</feature>
<proteinExistence type="predicted"/>
<evidence type="ECO:0000256" key="1">
    <source>
        <dbReference type="SAM" id="MobiDB-lite"/>
    </source>
</evidence>
<dbReference type="RefSeq" id="WP_075368073.1">
    <property type="nucleotide sequence ID" value="NZ_JAKGAJ010000031.1"/>
</dbReference>
<evidence type="ECO:0000256" key="2">
    <source>
        <dbReference type="SAM" id="SignalP"/>
    </source>
</evidence>
<accession>A0A1Q8TFH2</accession>
<evidence type="ECO:0000313" key="4">
    <source>
        <dbReference type="Proteomes" id="UP000186806"/>
    </source>
</evidence>
<dbReference type="Proteomes" id="UP000186806">
    <property type="component" value="Unassembled WGS sequence"/>
</dbReference>
<keyword evidence="2" id="KW-0732">Signal</keyword>
<feature type="chain" id="PRO_5012909400" evidence="2">
    <location>
        <begin position="24"/>
        <end position="128"/>
    </location>
</feature>